<protein>
    <recommendedName>
        <fullName evidence="4">Heterokaryon incompatibility domain-containing protein</fullName>
    </recommendedName>
</protein>
<feature type="transmembrane region" description="Helical" evidence="1">
    <location>
        <begin position="545"/>
        <end position="567"/>
    </location>
</feature>
<dbReference type="Proteomes" id="UP001383192">
    <property type="component" value="Unassembled WGS sequence"/>
</dbReference>
<dbReference type="EMBL" id="JAYKXP010000072">
    <property type="protein sequence ID" value="KAK7031028.1"/>
    <property type="molecule type" value="Genomic_DNA"/>
</dbReference>
<accession>A0AAW0BY40</accession>
<evidence type="ECO:0000313" key="3">
    <source>
        <dbReference type="Proteomes" id="UP001383192"/>
    </source>
</evidence>
<organism evidence="2 3">
    <name type="scientific">Paramarasmius palmivorus</name>
    <dbReference type="NCBI Taxonomy" id="297713"/>
    <lineage>
        <taxon>Eukaryota</taxon>
        <taxon>Fungi</taxon>
        <taxon>Dikarya</taxon>
        <taxon>Basidiomycota</taxon>
        <taxon>Agaricomycotina</taxon>
        <taxon>Agaricomycetes</taxon>
        <taxon>Agaricomycetidae</taxon>
        <taxon>Agaricales</taxon>
        <taxon>Marasmiineae</taxon>
        <taxon>Marasmiaceae</taxon>
        <taxon>Paramarasmius</taxon>
    </lineage>
</organism>
<dbReference type="AlphaFoldDB" id="A0AAW0BY40"/>
<keyword evidence="3" id="KW-1185">Reference proteome</keyword>
<keyword evidence="1" id="KW-1133">Transmembrane helix</keyword>
<reference evidence="2 3" key="1">
    <citation type="submission" date="2024-01" db="EMBL/GenBank/DDBJ databases">
        <title>A draft genome for a cacao thread blight-causing isolate of Paramarasmius palmivorus.</title>
        <authorList>
            <person name="Baruah I.K."/>
            <person name="Bukari Y."/>
            <person name="Amoako-Attah I."/>
            <person name="Meinhardt L.W."/>
            <person name="Bailey B.A."/>
            <person name="Cohen S.P."/>
        </authorList>
    </citation>
    <scope>NUCLEOTIDE SEQUENCE [LARGE SCALE GENOMIC DNA]</scope>
    <source>
        <strain evidence="2 3">GH-12</strain>
    </source>
</reference>
<evidence type="ECO:0000313" key="2">
    <source>
        <dbReference type="EMBL" id="KAK7031028.1"/>
    </source>
</evidence>
<feature type="transmembrane region" description="Helical" evidence="1">
    <location>
        <begin position="587"/>
        <end position="608"/>
    </location>
</feature>
<evidence type="ECO:0008006" key="4">
    <source>
        <dbReference type="Google" id="ProtNLM"/>
    </source>
</evidence>
<evidence type="ECO:0000256" key="1">
    <source>
        <dbReference type="SAM" id="Phobius"/>
    </source>
</evidence>
<keyword evidence="1" id="KW-0812">Transmembrane</keyword>
<gene>
    <name evidence="2" type="ORF">VNI00_013818</name>
</gene>
<proteinExistence type="predicted"/>
<keyword evidence="1" id="KW-0472">Membrane</keyword>
<name>A0AAW0BY40_9AGAR</name>
<sequence length="777" mass="87247">MQKSAHSPAGLDIYRSLPELPSPFSVPERSAIERLFVEDPGVKGCGWFHRRREDPLHVLANVIRVACNIVFGPLLCFPIFSTVGNVAYNFSKTTWENELVDVSSAVLRHPPLGDDVNPQVLSPAAILHAANGSNSSLSSTVTLPRVDREVYEKTNFEPRWMLRVFVHDGHYDGHEQIQWTEEHRSKGYTALSYDMDAAYTLFKEAGRALQDPPPPGGKAKFSLRDRKRISLEFLAEYCSAARQTQEVDPDREVFVWLDEFCLSRERQHLSEQKQDDQAEREEVKKERSEELGRLSDIFRAAETVVVFCNKVNCDHTSLTCRWANRLFTLGEILHANKTQRMTRRLVPGGNTKPQSHLYPESGRSFRERMMHAAALDSKWYLHSVLQQSNSTGNETWQMTIHALIVEAIRRDRESGYDNHEYLGKGLNGLFPRRARLHHLKGKDGWADLAWLLEINQGFYNQAALAAVCCLPDKPEAGNGWLGPPIEPRAGNERLEPLVTAFTVRAMDKNGKPIAPLNIVGAKTIGLHPDLKRDSKALFRNPHVHVVKIVSVTLLLLSWFISLPLISVGHFNMTFLRRVDPHFVDPSFIGGLVLLWTSSIAFNLLRLIVSTMYLERSGWVFLSEGKWNDGRKGDAAWGSQPEHILGQLDRSLKGRIMDWGEEQMAPRWNVPKSRYMWGHLVDLCTGIKVRVVVSKRPNAMVVLGVHGCGVTYMLLNRSDNVHDVAGKVGLANLPPFTLTMTNKGGSVRVGIADFVEPPKPVGWGAVGAAVAVGAKWVQ</sequence>
<comment type="caution">
    <text evidence="2">The sequence shown here is derived from an EMBL/GenBank/DDBJ whole genome shotgun (WGS) entry which is preliminary data.</text>
</comment>